<name>A0A927D651_9RHOB</name>
<evidence type="ECO:0000313" key="3">
    <source>
        <dbReference type="Proteomes" id="UP000635142"/>
    </source>
</evidence>
<sequence length="395" mass="42343">MRGLSALLQVLLLCLASTALSQESELSLENLLEQAEADPAAAHQLGLRYHAGQGVLQNYTTAAAWFEKAASQGFAPAQNMLARYLFEGFGGDADRARALTLFRKAAQSGTPQFLFDLAKVLETDPETAPRAAELYQQASDAGMIDAQVSLGVLYQEGIGVKKDLAIARRLYEPAAEAGHARAQNNLGLLYVRGEGVAQDYERAAALFQAAAEQRLARAMTNLGVLYENGFGVPVDEERAAELYRMGGNQRAVSEGQNAAGPRIAYDARLQPPDLTEEGLETLKKAAAAGDPVALFQMGWLQTGANDTISGDMRAAARLFRAAAERGHPTAMRNLAVLYLDGLGVPQDYVLGHMWLLLAEKGGDPGSVALRVEIAEVMTSGQINEAQRRAADKPKD</sequence>
<comment type="caution">
    <text evidence="2">The sequence shown here is derived from an EMBL/GenBank/DDBJ whole genome shotgun (WGS) entry which is preliminary data.</text>
</comment>
<dbReference type="SUPFAM" id="SSF81901">
    <property type="entry name" value="HCP-like"/>
    <property type="match status" value="3"/>
</dbReference>
<dbReference type="SMART" id="SM00671">
    <property type="entry name" value="SEL1"/>
    <property type="match status" value="7"/>
</dbReference>
<keyword evidence="1" id="KW-0732">Signal</keyword>
<dbReference type="InterPro" id="IPR011990">
    <property type="entry name" value="TPR-like_helical_dom_sf"/>
</dbReference>
<organism evidence="2 3">
    <name type="scientific">Sulfitobacter aestuariivivens</name>
    <dbReference type="NCBI Taxonomy" id="2766981"/>
    <lineage>
        <taxon>Bacteria</taxon>
        <taxon>Pseudomonadati</taxon>
        <taxon>Pseudomonadota</taxon>
        <taxon>Alphaproteobacteria</taxon>
        <taxon>Rhodobacterales</taxon>
        <taxon>Roseobacteraceae</taxon>
        <taxon>Sulfitobacter</taxon>
    </lineage>
</organism>
<dbReference type="EMBL" id="JACTAG010000002">
    <property type="protein sequence ID" value="MBD3664933.1"/>
    <property type="molecule type" value="Genomic_DNA"/>
</dbReference>
<keyword evidence="3" id="KW-1185">Reference proteome</keyword>
<feature type="signal peptide" evidence="1">
    <location>
        <begin position="1"/>
        <end position="21"/>
    </location>
</feature>
<dbReference type="PANTHER" id="PTHR11102">
    <property type="entry name" value="SEL-1-LIKE PROTEIN"/>
    <property type="match status" value="1"/>
</dbReference>
<dbReference type="AlphaFoldDB" id="A0A927D651"/>
<dbReference type="InterPro" id="IPR050767">
    <property type="entry name" value="Sel1_AlgK"/>
</dbReference>
<feature type="chain" id="PRO_5038055880" evidence="1">
    <location>
        <begin position="22"/>
        <end position="395"/>
    </location>
</feature>
<evidence type="ECO:0000313" key="2">
    <source>
        <dbReference type="EMBL" id="MBD3664933.1"/>
    </source>
</evidence>
<protein>
    <submittedName>
        <fullName evidence="2">Sel1 repeat family protein</fullName>
    </submittedName>
</protein>
<dbReference type="PANTHER" id="PTHR11102:SF160">
    <property type="entry name" value="ERAD-ASSOCIATED E3 UBIQUITIN-PROTEIN LIGASE COMPONENT HRD3"/>
    <property type="match status" value="1"/>
</dbReference>
<accession>A0A927D651</accession>
<dbReference type="Pfam" id="PF08238">
    <property type="entry name" value="Sel1"/>
    <property type="match status" value="8"/>
</dbReference>
<gene>
    <name evidence="2" type="ORF">H9Q16_13455</name>
</gene>
<dbReference type="RefSeq" id="WP_191075942.1">
    <property type="nucleotide sequence ID" value="NZ_JACTAG010000002.1"/>
</dbReference>
<evidence type="ECO:0000256" key="1">
    <source>
        <dbReference type="SAM" id="SignalP"/>
    </source>
</evidence>
<dbReference type="Gene3D" id="1.25.40.10">
    <property type="entry name" value="Tetratricopeptide repeat domain"/>
    <property type="match status" value="3"/>
</dbReference>
<proteinExistence type="predicted"/>
<dbReference type="InterPro" id="IPR006597">
    <property type="entry name" value="Sel1-like"/>
</dbReference>
<dbReference type="Proteomes" id="UP000635142">
    <property type="component" value="Unassembled WGS sequence"/>
</dbReference>
<reference evidence="2" key="1">
    <citation type="submission" date="2020-08" db="EMBL/GenBank/DDBJ databases">
        <title>Sulfitobacter aestuariivivens sp. nov., isolated from a tidal flat.</title>
        <authorList>
            <person name="Park S."/>
            <person name="Yoon J.-H."/>
        </authorList>
    </citation>
    <scope>NUCLEOTIDE SEQUENCE</scope>
    <source>
        <strain evidence="2">TSTF-M16</strain>
    </source>
</reference>